<comment type="caution">
    <text evidence="1">The sequence shown here is derived from an EMBL/GenBank/DDBJ whole genome shotgun (WGS) entry which is preliminary data.</text>
</comment>
<dbReference type="Proteomes" id="UP000279307">
    <property type="component" value="Chromosome 12"/>
</dbReference>
<gene>
    <name evidence="1" type="ORF">DMN91_011809</name>
</gene>
<protein>
    <recommendedName>
        <fullName evidence="3">CGG triplet repeat-binding protein 1</fullName>
    </recommendedName>
</protein>
<dbReference type="SUPFAM" id="SSF57667">
    <property type="entry name" value="beta-beta-alpha zinc fingers"/>
    <property type="match status" value="1"/>
</dbReference>
<organism evidence="1 2">
    <name type="scientific">Ooceraea biroi</name>
    <name type="common">Clonal raider ant</name>
    <name type="synonym">Cerapachys biroi</name>
    <dbReference type="NCBI Taxonomy" id="2015173"/>
    <lineage>
        <taxon>Eukaryota</taxon>
        <taxon>Metazoa</taxon>
        <taxon>Ecdysozoa</taxon>
        <taxon>Arthropoda</taxon>
        <taxon>Hexapoda</taxon>
        <taxon>Insecta</taxon>
        <taxon>Pterygota</taxon>
        <taxon>Neoptera</taxon>
        <taxon>Endopterygota</taxon>
        <taxon>Hymenoptera</taxon>
        <taxon>Apocrita</taxon>
        <taxon>Aculeata</taxon>
        <taxon>Formicoidea</taxon>
        <taxon>Formicidae</taxon>
        <taxon>Dorylinae</taxon>
        <taxon>Ooceraea</taxon>
    </lineage>
</organism>
<reference evidence="1 2" key="1">
    <citation type="journal article" date="2018" name="Genome Res.">
        <title>The genomic architecture and molecular evolution of ant odorant receptors.</title>
        <authorList>
            <person name="McKenzie S.K."/>
            <person name="Kronauer D.J.C."/>
        </authorList>
    </citation>
    <scope>NUCLEOTIDE SEQUENCE [LARGE SCALE GENOMIC DNA]</scope>
    <source>
        <strain evidence="1">Clonal line C1</strain>
    </source>
</reference>
<dbReference type="AlphaFoldDB" id="A0A3L8D750"/>
<dbReference type="EMBL" id="QOIP01000012">
    <property type="protein sequence ID" value="RLU16051.1"/>
    <property type="molecule type" value="Genomic_DNA"/>
</dbReference>
<name>A0A3L8D750_OOCBI</name>
<evidence type="ECO:0000313" key="2">
    <source>
        <dbReference type="Proteomes" id="UP000279307"/>
    </source>
</evidence>
<accession>A0A3L8D750</accession>
<dbReference type="InterPro" id="IPR033375">
    <property type="entry name" value="Cggbp1"/>
</dbReference>
<evidence type="ECO:0008006" key="3">
    <source>
        <dbReference type="Google" id="ProtNLM"/>
    </source>
</evidence>
<dbReference type="GO" id="GO:0005634">
    <property type="term" value="C:nucleus"/>
    <property type="evidence" value="ECO:0007669"/>
    <property type="project" value="InterPro"/>
</dbReference>
<dbReference type="PANTHER" id="PTHR32344">
    <property type="entry name" value="U1-TYPE DOMAIN-CONTAINING PROTEIN"/>
    <property type="match status" value="1"/>
</dbReference>
<proteinExistence type="predicted"/>
<dbReference type="InterPro" id="IPR036236">
    <property type="entry name" value="Znf_C2H2_sf"/>
</dbReference>
<sequence>MPKTKTSISNRLSQYVREFPSFKTDGTVLFCKICNKVVSAEKIFTVKQHLASKKHIELANKNEVTRSTQQLFGESSISKMNNTQFAKDLCSALISADIPLYKMRNQNFVSFLEKYTQHKVPSETTLRTNSVKDLYKATIENIKSCVKNHFLWISIDETTDATGRYVANIIIGILDSEELSAKRKYLLNTVV</sequence>
<dbReference type="GO" id="GO:0003690">
    <property type="term" value="F:double-stranded DNA binding"/>
    <property type="evidence" value="ECO:0007669"/>
    <property type="project" value="InterPro"/>
</dbReference>
<evidence type="ECO:0000313" key="1">
    <source>
        <dbReference type="EMBL" id="RLU16051.1"/>
    </source>
</evidence>
<dbReference type="GO" id="GO:0006357">
    <property type="term" value="P:regulation of transcription by RNA polymerase II"/>
    <property type="evidence" value="ECO:0007669"/>
    <property type="project" value="InterPro"/>
</dbReference>
<dbReference type="PANTHER" id="PTHR32344:SF1">
    <property type="entry name" value="U1-TYPE DOMAIN-CONTAINING PROTEIN"/>
    <property type="match status" value="1"/>
</dbReference>